<sequence length="336" mass="34829">MPSLIDSVLAGPPAPAPTLRLPATPSAEPAAALGPQPNTVDPAGGQQRPLPVRPVQPVPHEFGPAGVADRAWQRAAAVPPGSLVAVSSADGGVGRSTLVAALGGVLALAVAGPVAAVDMVPAPWGGLADRIGRHHAGSVWDAVRDLQALTSLRELQRWAQQGPSGLLALVGETEVRGRRPPRHHEAAAVVEAVRRLTVLTVCDLQPALQVGHARVIAASAAPIVMARATVDSLRHALQLLTQLRAARYGAVADRCVLVIMATSPRTVREVRAVAQQASAVATVVEIPFDPGLAGPEPIDPRRLHRPTRHALVRLADQVLLRCAAPELPAIAAGQPR</sequence>
<gene>
    <name evidence="2" type="ORF">ACFY35_20555</name>
</gene>
<name>A0ABW6WGQ6_9ACTN</name>
<protein>
    <recommendedName>
        <fullName evidence="4">MinD-like ATPase involved in chromosome partitioning or flagellar assembly</fullName>
    </recommendedName>
</protein>
<evidence type="ECO:0000313" key="2">
    <source>
        <dbReference type="EMBL" id="MFF5291839.1"/>
    </source>
</evidence>
<dbReference type="EMBL" id="JBIAZU010000003">
    <property type="protein sequence ID" value="MFF5291839.1"/>
    <property type="molecule type" value="Genomic_DNA"/>
</dbReference>
<comment type="caution">
    <text evidence="2">The sequence shown here is derived from an EMBL/GenBank/DDBJ whole genome shotgun (WGS) entry which is preliminary data.</text>
</comment>
<dbReference type="PANTHER" id="PTHR43384:SF14">
    <property type="entry name" value="ESX-1 SECRETION-ASSOCIATED PROTEIN ESPI"/>
    <property type="match status" value="1"/>
</dbReference>
<evidence type="ECO:0000313" key="3">
    <source>
        <dbReference type="Proteomes" id="UP001602245"/>
    </source>
</evidence>
<proteinExistence type="predicted"/>
<dbReference type="RefSeq" id="WP_020511705.1">
    <property type="nucleotide sequence ID" value="NZ_JBIAZU010000003.1"/>
</dbReference>
<dbReference type="SUPFAM" id="SSF52540">
    <property type="entry name" value="P-loop containing nucleoside triphosphate hydrolases"/>
    <property type="match status" value="1"/>
</dbReference>
<keyword evidence="3" id="KW-1185">Reference proteome</keyword>
<dbReference type="Proteomes" id="UP001602245">
    <property type="component" value="Unassembled WGS sequence"/>
</dbReference>
<reference evidence="2 3" key="1">
    <citation type="submission" date="2024-10" db="EMBL/GenBank/DDBJ databases">
        <title>The Natural Products Discovery Center: Release of the First 8490 Sequenced Strains for Exploring Actinobacteria Biosynthetic Diversity.</title>
        <authorList>
            <person name="Kalkreuter E."/>
            <person name="Kautsar S.A."/>
            <person name="Yang D."/>
            <person name="Bader C.D."/>
            <person name="Teijaro C.N."/>
            <person name="Fluegel L."/>
            <person name="Davis C.M."/>
            <person name="Simpson J.R."/>
            <person name="Lauterbach L."/>
            <person name="Steele A.D."/>
            <person name="Gui C."/>
            <person name="Meng S."/>
            <person name="Li G."/>
            <person name="Viehrig K."/>
            <person name="Ye F."/>
            <person name="Su P."/>
            <person name="Kiefer A.F."/>
            <person name="Nichols A."/>
            <person name="Cepeda A.J."/>
            <person name="Yan W."/>
            <person name="Fan B."/>
            <person name="Jiang Y."/>
            <person name="Adhikari A."/>
            <person name="Zheng C.-J."/>
            <person name="Schuster L."/>
            <person name="Cowan T.M."/>
            <person name="Smanski M.J."/>
            <person name="Chevrette M.G."/>
            <person name="De Carvalho L.P.S."/>
            <person name="Shen B."/>
        </authorList>
    </citation>
    <scope>NUCLEOTIDE SEQUENCE [LARGE SCALE GENOMIC DNA]</scope>
    <source>
        <strain evidence="2 3">NPDC000087</strain>
    </source>
</reference>
<evidence type="ECO:0008006" key="4">
    <source>
        <dbReference type="Google" id="ProtNLM"/>
    </source>
</evidence>
<dbReference type="Gene3D" id="3.40.50.300">
    <property type="entry name" value="P-loop containing nucleotide triphosphate hydrolases"/>
    <property type="match status" value="1"/>
</dbReference>
<dbReference type="PANTHER" id="PTHR43384">
    <property type="entry name" value="SEPTUM SITE-DETERMINING PROTEIN MIND HOMOLOG, CHLOROPLASTIC-RELATED"/>
    <property type="match status" value="1"/>
</dbReference>
<organism evidence="2 3">
    <name type="scientific">Paractinoplanes globisporus</name>
    <dbReference type="NCBI Taxonomy" id="113565"/>
    <lineage>
        <taxon>Bacteria</taxon>
        <taxon>Bacillati</taxon>
        <taxon>Actinomycetota</taxon>
        <taxon>Actinomycetes</taxon>
        <taxon>Micromonosporales</taxon>
        <taxon>Micromonosporaceae</taxon>
        <taxon>Paractinoplanes</taxon>
    </lineage>
</organism>
<dbReference type="InterPro" id="IPR050625">
    <property type="entry name" value="ParA/MinD_ATPase"/>
</dbReference>
<dbReference type="InterPro" id="IPR027417">
    <property type="entry name" value="P-loop_NTPase"/>
</dbReference>
<accession>A0ABW6WGQ6</accession>
<evidence type="ECO:0000256" key="1">
    <source>
        <dbReference type="SAM" id="MobiDB-lite"/>
    </source>
</evidence>
<feature type="compositionally biased region" description="Low complexity" evidence="1">
    <location>
        <begin position="17"/>
        <end position="27"/>
    </location>
</feature>
<feature type="region of interest" description="Disordered" evidence="1">
    <location>
        <begin position="1"/>
        <end position="55"/>
    </location>
</feature>